<gene>
    <name evidence="2" type="ORF">CASFOL_006488</name>
</gene>
<dbReference type="InterPro" id="IPR055290">
    <property type="entry name" value="At3g26010-like"/>
</dbReference>
<dbReference type="CDD" id="cd22157">
    <property type="entry name" value="F-box_AtFBW1-like"/>
    <property type="match status" value="1"/>
</dbReference>
<dbReference type="EMBL" id="JAVIJP010000007">
    <property type="protein sequence ID" value="KAL3650085.1"/>
    <property type="molecule type" value="Genomic_DNA"/>
</dbReference>
<dbReference type="InterPro" id="IPR001810">
    <property type="entry name" value="F-box_dom"/>
</dbReference>
<dbReference type="Proteomes" id="UP001632038">
    <property type="component" value="Unassembled WGS sequence"/>
</dbReference>
<accession>A0ABD3E6H7</accession>
<dbReference type="NCBIfam" id="TIGR01640">
    <property type="entry name" value="F_box_assoc_1"/>
    <property type="match status" value="1"/>
</dbReference>
<feature type="domain" description="F-box" evidence="1">
    <location>
        <begin position="21"/>
        <end position="60"/>
    </location>
</feature>
<sequence>MKPNSNIPNELLSSAQIVASIDDLLTEIFLRLPMKSLCRFKLVSKNWDSIISDPGFSLLRNPDPNPSVGLIFSVPTSPSKGPYAKVLSFDKSTNPQIRTLENFSNPFPCKILSSCNGLLLISSISGTYNCGYPVRYFICNPTTGKYFGLPETDEREDYVYCFKAYLAFDPSRSPHYKVVCARELPYNKRKYQYQYQLEVYSSETGCWRKFGGPLSGHVNFSRGVYLNGAIHWISYYSSMKSSYIKLDDDDDEMPHEMPTPPHAGSTPYYYFGESCGRLHFIQGHMEVNVMVFNVLEMSTDYSEWFVKYKIDNFNFTCRDFKICSLVWGKKDEDSFLVFKFPGEFLRCNLADRTFETIYKFNGSNAKKCLQYIESLCSTYVLPVDL</sequence>
<dbReference type="PANTHER" id="PTHR35546">
    <property type="entry name" value="F-BOX PROTEIN INTERACTION DOMAIN PROTEIN-RELATED"/>
    <property type="match status" value="1"/>
</dbReference>
<dbReference type="SMART" id="SM00256">
    <property type="entry name" value="FBOX"/>
    <property type="match status" value="1"/>
</dbReference>
<comment type="caution">
    <text evidence="2">The sequence shown here is derived from an EMBL/GenBank/DDBJ whole genome shotgun (WGS) entry which is preliminary data.</text>
</comment>
<dbReference type="Pfam" id="PF08268">
    <property type="entry name" value="FBA_3"/>
    <property type="match status" value="1"/>
</dbReference>
<dbReference type="PANTHER" id="PTHR35546:SF130">
    <property type="entry name" value="EXPRESSED PROTEIN"/>
    <property type="match status" value="1"/>
</dbReference>
<dbReference type="Gene3D" id="1.20.1280.50">
    <property type="match status" value="1"/>
</dbReference>
<dbReference type="InterPro" id="IPR036047">
    <property type="entry name" value="F-box-like_dom_sf"/>
</dbReference>
<proteinExistence type="predicted"/>
<dbReference type="Pfam" id="PF00646">
    <property type="entry name" value="F-box"/>
    <property type="match status" value="1"/>
</dbReference>
<reference evidence="3" key="1">
    <citation type="journal article" date="2024" name="IScience">
        <title>Strigolactones Initiate the Formation of Haustorium-like Structures in Castilleja.</title>
        <authorList>
            <person name="Buerger M."/>
            <person name="Peterson D."/>
            <person name="Chory J."/>
        </authorList>
    </citation>
    <scope>NUCLEOTIDE SEQUENCE [LARGE SCALE GENOMIC DNA]</scope>
</reference>
<keyword evidence="3" id="KW-1185">Reference proteome</keyword>
<dbReference type="InterPro" id="IPR013187">
    <property type="entry name" value="F-box-assoc_dom_typ3"/>
</dbReference>
<protein>
    <recommendedName>
        <fullName evidence="1">F-box domain-containing protein</fullName>
    </recommendedName>
</protein>
<organism evidence="2 3">
    <name type="scientific">Castilleja foliolosa</name>
    <dbReference type="NCBI Taxonomy" id="1961234"/>
    <lineage>
        <taxon>Eukaryota</taxon>
        <taxon>Viridiplantae</taxon>
        <taxon>Streptophyta</taxon>
        <taxon>Embryophyta</taxon>
        <taxon>Tracheophyta</taxon>
        <taxon>Spermatophyta</taxon>
        <taxon>Magnoliopsida</taxon>
        <taxon>eudicotyledons</taxon>
        <taxon>Gunneridae</taxon>
        <taxon>Pentapetalae</taxon>
        <taxon>asterids</taxon>
        <taxon>lamiids</taxon>
        <taxon>Lamiales</taxon>
        <taxon>Orobanchaceae</taxon>
        <taxon>Pedicularideae</taxon>
        <taxon>Castillejinae</taxon>
        <taxon>Castilleja</taxon>
    </lineage>
</organism>
<evidence type="ECO:0000313" key="2">
    <source>
        <dbReference type="EMBL" id="KAL3650085.1"/>
    </source>
</evidence>
<name>A0ABD3E6H7_9LAMI</name>
<dbReference type="InterPro" id="IPR017451">
    <property type="entry name" value="F-box-assoc_interact_dom"/>
</dbReference>
<evidence type="ECO:0000313" key="3">
    <source>
        <dbReference type="Proteomes" id="UP001632038"/>
    </source>
</evidence>
<evidence type="ECO:0000259" key="1">
    <source>
        <dbReference type="SMART" id="SM00256"/>
    </source>
</evidence>
<dbReference type="AlphaFoldDB" id="A0ABD3E6H7"/>
<dbReference type="SUPFAM" id="SSF81383">
    <property type="entry name" value="F-box domain"/>
    <property type="match status" value="1"/>
</dbReference>